<feature type="domain" description="DZANK-type" evidence="2">
    <location>
        <begin position="3"/>
        <end position="51"/>
    </location>
</feature>
<evidence type="ECO:0000259" key="2">
    <source>
        <dbReference type="Pfam" id="PF12773"/>
    </source>
</evidence>
<evidence type="ECO:0000256" key="1">
    <source>
        <dbReference type="SAM" id="MobiDB-lite"/>
    </source>
</evidence>
<gene>
    <name evidence="3" type="ORF">B5G41_12280</name>
</gene>
<dbReference type="RefSeq" id="WP_087403191.1">
    <property type="nucleotide sequence ID" value="NZ_NFHB01000008.1"/>
</dbReference>
<protein>
    <recommendedName>
        <fullName evidence="2">DZANK-type domain-containing protein</fullName>
    </recommendedName>
</protein>
<organism evidence="3 4">
    <name type="scientific">Alistipes onderdonkii</name>
    <dbReference type="NCBI Taxonomy" id="328813"/>
    <lineage>
        <taxon>Bacteria</taxon>
        <taxon>Pseudomonadati</taxon>
        <taxon>Bacteroidota</taxon>
        <taxon>Bacteroidia</taxon>
        <taxon>Bacteroidales</taxon>
        <taxon>Rikenellaceae</taxon>
        <taxon>Alistipes</taxon>
    </lineage>
</organism>
<dbReference type="EMBL" id="NFHB01000008">
    <property type="protein sequence ID" value="OUN02440.1"/>
    <property type="molecule type" value="Genomic_DNA"/>
</dbReference>
<name>A0A1Y3R0W4_9BACT</name>
<dbReference type="Pfam" id="PF12773">
    <property type="entry name" value="DZR"/>
    <property type="match status" value="1"/>
</dbReference>
<dbReference type="InterPro" id="IPR025874">
    <property type="entry name" value="DZR"/>
</dbReference>
<feature type="compositionally biased region" description="Basic and acidic residues" evidence="1">
    <location>
        <begin position="500"/>
        <end position="524"/>
    </location>
</feature>
<evidence type="ECO:0000313" key="4">
    <source>
        <dbReference type="Proteomes" id="UP000195772"/>
    </source>
</evidence>
<feature type="region of interest" description="Disordered" evidence="1">
    <location>
        <begin position="500"/>
        <end position="525"/>
    </location>
</feature>
<sequence length="723" mass="81348">MKCQNCNSELLEDAKFCTTCGTPVAAAPAGPVCPKCNAPMLPDARFCTTCGAAVEPAAAQAPQAPDGQAAGGGELATVKQKIFWNIQKGEVACRVNESEFIRYDSAQGLIVNDGTTAYIKANGKVLAEIHGGIYDFVDPDELKRVLESRTGGAAGLMAGSGRFLINALLGRRVKDKFDDKDAPERQRSLDAVIESMKRHEAFSLLLKLDKSFSLVFGSGTAEDMAEFRPMSVRTKLLDLQVGLRVIFRIADFNRFAEYFLTDEPVATTRRIAEKLQPVMQNAVQAVMQDRQVEGTSIPAEVAEAITARIAASGDQFYGLALERVAEVVASNEDLERLRSLSRELYLSEQELDYLRRTNDFRNRLAAETNSQAIADARSDMQLYEGLQQVNKDRLLADDELDKFYTVLSREKRIRDARSEDEVEAALADIEKTGLLREEDVDNLRIDVAERRYRRGEAIKLMQLRDQIEFEKVRTAGEGQVAVEQMRQGLELQELTLAHRKREDEYSDERRARERELQRADRQSEMELDNAEMDAQIERLRKVKELNREDKKMDLDHEREMERLKQEALDKKARMTAEQLMAVAAGENLDSQAAVKFAESFSAGKNAEQVQQAADARIADSQRHEDRMLEMMREMKDMATTMTGHIVQNKDAERDRYRERMERQEDRVDKTQDSALEYATRNNQQAAAKPQAQAPQSVGRVCPDCGTVAVQGVRFCANCGRDLK</sequence>
<accession>A0A1Y3R0W4</accession>
<reference evidence="4" key="1">
    <citation type="submission" date="2017-04" db="EMBL/GenBank/DDBJ databases">
        <title>Function of individual gut microbiota members based on whole genome sequencing of pure cultures obtained from chicken caecum.</title>
        <authorList>
            <person name="Medvecky M."/>
            <person name="Cejkova D."/>
            <person name="Polansky O."/>
            <person name="Karasova D."/>
            <person name="Kubasova T."/>
            <person name="Cizek A."/>
            <person name="Rychlik I."/>
        </authorList>
    </citation>
    <scope>NUCLEOTIDE SEQUENCE [LARGE SCALE GENOMIC DNA]</scope>
    <source>
        <strain evidence="4">An90</strain>
    </source>
</reference>
<comment type="caution">
    <text evidence="3">The sequence shown here is derived from an EMBL/GenBank/DDBJ whole genome shotgun (WGS) entry which is preliminary data.</text>
</comment>
<dbReference type="Proteomes" id="UP000195772">
    <property type="component" value="Unassembled WGS sequence"/>
</dbReference>
<evidence type="ECO:0000313" key="3">
    <source>
        <dbReference type="EMBL" id="OUN02440.1"/>
    </source>
</evidence>
<proteinExistence type="predicted"/>
<feature type="region of interest" description="Disordered" evidence="1">
    <location>
        <begin position="648"/>
        <end position="671"/>
    </location>
</feature>
<dbReference type="AlphaFoldDB" id="A0A1Y3R0W4"/>
<dbReference type="eggNOG" id="COG4260">
    <property type="taxonomic scope" value="Bacteria"/>
</dbReference>
<dbReference type="OrthoDB" id="1099323at2"/>